<dbReference type="PRINTS" id="PR01219">
    <property type="entry name" value="APOLIPOPROTD"/>
</dbReference>
<feature type="chain" id="PRO_5013437874" description="Apolipoprotein D" evidence="5">
    <location>
        <begin position="19"/>
        <end position="184"/>
    </location>
</feature>
<dbReference type="GO" id="GO:0006869">
    <property type="term" value="P:lipid transport"/>
    <property type="evidence" value="ECO:0007669"/>
    <property type="project" value="InterPro"/>
</dbReference>
<evidence type="ECO:0000313" key="7">
    <source>
        <dbReference type="EMBL" id="OWF50627.1"/>
    </source>
</evidence>
<dbReference type="SUPFAM" id="SSF50814">
    <property type="entry name" value="Lipocalins"/>
    <property type="match status" value="1"/>
</dbReference>
<keyword evidence="8" id="KW-1185">Reference proteome</keyword>
<dbReference type="EMBL" id="NEDP02002536">
    <property type="protein sequence ID" value="OWF50627.1"/>
    <property type="molecule type" value="Genomic_DNA"/>
</dbReference>
<dbReference type="InterPro" id="IPR022271">
    <property type="entry name" value="Lipocalin_ApoD"/>
</dbReference>
<dbReference type="GO" id="GO:0042246">
    <property type="term" value="P:tissue regeneration"/>
    <property type="evidence" value="ECO:0007669"/>
    <property type="project" value="InterPro"/>
</dbReference>
<evidence type="ECO:0000256" key="4">
    <source>
        <dbReference type="ARBA" id="ARBA00023283"/>
    </source>
</evidence>
<sequence length="184" mass="20708">MASSLVFLVVVAIGVTSGQRISWGKCPDVPLKRNFQMSKYTGIWYEHESYPAPWYSSSVSCGHSSFTITDDGSMQVTSGGVDGSGHPYTMTGSANIPDKKYPARLQLRYSRWSTDDYQVIASNYRSFSLVYACSDYAFFRSEKVWLLTRQRGEINAKSVKRVYKILRTYGIDSEPLTPMDNGQC</sequence>
<dbReference type="GO" id="GO:0008289">
    <property type="term" value="F:lipid binding"/>
    <property type="evidence" value="ECO:0007669"/>
    <property type="project" value="UniProtKB-KW"/>
</dbReference>
<proteinExistence type="inferred from homology"/>
<dbReference type="Gene3D" id="2.40.128.20">
    <property type="match status" value="1"/>
</dbReference>
<organism evidence="7 8">
    <name type="scientific">Mizuhopecten yessoensis</name>
    <name type="common">Japanese scallop</name>
    <name type="synonym">Patinopecten yessoensis</name>
    <dbReference type="NCBI Taxonomy" id="6573"/>
    <lineage>
        <taxon>Eukaryota</taxon>
        <taxon>Metazoa</taxon>
        <taxon>Spiralia</taxon>
        <taxon>Lophotrochozoa</taxon>
        <taxon>Mollusca</taxon>
        <taxon>Bivalvia</taxon>
        <taxon>Autobranchia</taxon>
        <taxon>Pteriomorphia</taxon>
        <taxon>Pectinida</taxon>
        <taxon>Pectinoidea</taxon>
        <taxon>Pectinidae</taxon>
        <taxon>Mizuhopecten</taxon>
    </lineage>
</organism>
<dbReference type="GO" id="GO:0000302">
    <property type="term" value="P:response to reactive oxygen species"/>
    <property type="evidence" value="ECO:0007669"/>
    <property type="project" value="TreeGrafter"/>
</dbReference>
<dbReference type="InterPro" id="IPR000566">
    <property type="entry name" value="Lipocln_cytosolic_FA-bd_dom"/>
</dbReference>
<feature type="signal peptide" evidence="5">
    <location>
        <begin position="1"/>
        <end position="18"/>
    </location>
</feature>
<evidence type="ECO:0000256" key="2">
    <source>
        <dbReference type="ARBA" id="ARBA00019890"/>
    </source>
</evidence>
<keyword evidence="7" id="KW-0449">Lipoprotein</keyword>
<protein>
    <recommendedName>
        <fullName evidence="2">Apolipoprotein D</fullName>
    </recommendedName>
</protein>
<feature type="domain" description="Lipocalin/cytosolic fatty-acid binding" evidence="6">
    <location>
        <begin position="37"/>
        <end position="177"/>
    </location>
</feature>
<dbReference type="Pfam" id="PF08212">
    <property type="entry name" value="Lipocalin_2"/>
    <property type="match status" value="1"/>
</dbReference>
<evidence type="ECO:0000313" key="8">
    <source>
        <dbReference type="Proteomes" id="UP000242188"/>
    </source>
</evidence>
<dbReference type="PIRSF" id="PIRSF036893">
    <property type="entry name" value="Lipocalin_ApoD"/>
    <property type="match status" value="1"/>
</dbReference>
<evidence type="ECO:0000256" key="5">
    <source>
        <dbReference type="PIRNR" id="PIRNR036893"/>
    </source>
</evidence>
<dbReference type="PANTHER" id="PTHR10612">
    <property type="entry name" value="APOLIPOPROTEIN D"/>
    <property type="match status" value="1"/>
</dbReference>
<dbReference type="AlphaFoldDB" id="A0A210QPG8"/>
<dbReference type="PANTHER" id="PTHR10612:SF34">
    <property type="entry name" value="APOLIPOPROTEIN D"/>
    <property type="match status" value="1"/>
</dbReference>
<keyword evidence="3" id="KW-0446">Lipid-binding</keyword>
<dbReference type="OrthoDB" id="565904at2759"/>
<dbReference type="GO" id="GO:0005737">
    <property type="term" value="C:cytoplasm"/>
    <property type="evidence" value="ECO:0007669"/>
    <property type="project" value="TreeGrafter"/>
</dbReference>
<comment type="caution">
    <text evidence="7">The sequence shown here is derived from an EMBL/GenBank/DDBJ whole genome shotgun (WGS) entry which is preliminary data.</text>
</comment>
<accession>A0A210QPG8</accession>
<dbReference type="InterPro" id="IPR002969">
    <property type="entry name" value="ApolipopD"/>
</dbReference>
<gene>
    <name evidence="7" type="ORF">KP79_PYT03842</name>
</gene>
<evidence type="ECO:0000256" key="1">
    <source>
        <dbReference type="ARBA" id="ARBA00006889"/>
    </source>
</evidence>
<name>A0A210QPG8_MIZYE</name>
<comment type="similarity">
    <text evidence="1 5">Belongs to the calycin superfamily. Lipocalin family.</text>
</comment>
<keyword evidence="4" id="KW-0873">Pyrrolidone carboxylic acid</keyword>
<dbReference type="GO" id="GO:0006629">
    <property type="term" value="P:lipid metabolic process"/>
    <property type="evidence" value="ECO:0007669"/>
    <property type="project" value="TreeGrafter"/>
</dbReference>
<dbReference type="InterPro" id="IPR012674">
    <property type="entry name" value="Calycin"/>
</dbReference>
<keyword evidence="5" id="KW-0732">Signal</keyword>
<dbReference type="Proteomes" id="UP000242188">
    <property type="component" value="Unassembled WGS sequence"/>
</dbReference>
<evidence type="ECO:0000259" key="6">
    <source>
        <dbReference type="Pfam" id="PF08212"/>
    </source>
</evidence>
<dbReference type="GO" id="GO:0007420">
    <property type="term" value="P:brain development"/>
    <property type="evidence" value="ECO:0007669"/>
    <property type="project" value="InterPro"/>
</dbReference>
<evidence type="ECO:0000256" key="3">
    <source>
        <dbReference type="ARBA" id="ARBA00023121"/>
    </source>
</evidence>
<reference evidence="7 8" key="1">
    <citation type="journal article" date="2017" name="Nat. Ecol. Evol.">
        <title>Scallop genome provides insights into evolution of bilaterian karyotype and development.</title>
        <authorList>
            <person name="Wang S."/>
            <person name="Zhang J."/>
            <person name="Jiao W."/>
            <person name="Li J."/>
            <person name="Xun X."/>
            <person name="Sun Y."/>
            <person name="Guo X."/>
            <person name="Huan P."/>
            <person name="Dong B."/>
            <person name="Zhang L."/>
            <person name="Hu X."/>
            <person name="Sun X."/>
            <person name="Wang J."/>
            <person name="Zhao C."/>
            <person name="Wang Y."/>
            <person name="Wang D."/>
            <person name="Huang X."/>
            <person name="Wang R."/>
            <person name="Lv J."/>
            <person name="Li Y."/>
            <person name="Zhang Z."/>
            <person name="Liu B."/>
            <person name="Lu W."/>
            <person name="Hui Y."/>
            <person name="Liang J."/>
            <person name="Zhou Z."/>
            <person name="Hou R."/>
            <person name="Li X."/>
            <person name="Liu Y."/>
            <person name="Li H."/>
            <person name="Ning X."/>
            <person name="Lin Y."/>
            <person name="Zhao L."/>
            <person name="Xing Q."/>
            <person name="Dou J."/>
            <person name="Li Y."/>
            <person name="Mao J."/>
            <person name="Guo H."/>
            <person name="Dou H."/>
            <person name="Li T."/>
            <person name="Mu C."/>
            <person name="Jiang W."/>
            <person name="Fu Q."/>
            <person name="Fu X."/>
            <person name="Miao Y."/>
            <person name="Liu J."/>
            <person name="Yu Q."/>
            <person name="Li R."/>
            <person name="Liao H."/>
            <person name="Li X."/>
            <person name="Kong Y."/>
            <person name="Jiang Z."/>
            <person name="Chourrout D."/>
            <person name="Li R."/>
            <person name="Bao Z."/>
        </authorList>
    </citation>
    <scope>NUCLEOTIDE SEQUENCE [LARGE SCALE GENOMIC DNA]</scope>
    <source>
        <strain evidence="7 8">PY_sf001</strain>
    </source>
</reference>